<name>A0ACB8XGS0_ARCLA</name>
<organism evidence="1 2">
    <name type="scientific">Arctium lappa</name>
    <name type="common">Greater burdock</name>
    <name type="synonym">Lappa major</name>
    <dbReference type="NCBI Taxonomy" id="4217"/>
    <lineage>
        <taxon>Eukaryota</taxon>
        <taxon>Viridiplantae</taxon>
        <taxon>Streptophyta</taxon>
        <taxon>Embryophyta</taxon>
        <taxon>Tracheophyta</taxon>
        <taxon>Spermatophyta</taxon>
        <taxon>Magnoliopsida</taxon>
        <taxon>eudicotyledons</taxon>
        <taxon>Gunneridae</taxon>
        <taxon>Pentapetalae</taxon>
        <taxon>asterids</taxon>
        <taxon>campanulids</taxon>
        <taxon>Asterales</taxon>
        <taxon>Asteraceae</taxon>
        <taxon>Carduoideae</taxon>
        <taxon>Cardueae</taxon>
        <taxon>Arctiinae</taxon>
        <taxon>Arctium</taxon>
    </lineage>
</organism>
<protein>
    <submittedName>
        <fullName evidence="1">Uncharacterized protein</fullName>
    </submittedName>
</protein>
<dbReference type="EMBL" id="CM042064">
    <property type="protein sequence ID" value="KAI3665544.1"/>
    <property type="molecule type" value="Genomic_DNA"/>
</dbReference>
<comment type="caution">
    <text evidence="1">The sequence shown here is derived from an EMBL/GenBank/DDBJ whole genome shotgun (WGS) entry which is preliminary data.</text>
</comment>
<keyword evidence="2" id="KW-1185">Reference proteome</keyword>
<accession>A0ACB8XGS0</accession>
<dbReference type="Proteomes" id="UP001055879">
    <property type="component" value="Linkage Group LG18"/>
</dbReference>
<gene>
    <name evidence="1" type="ORF">L6452_44171</name>
</gene>
<proteinExistence type="predicted"/>
<evidence type="ECO:0000313" key="2">
    <source>
        <dbReference type="Proteomes" id="UP001055879"/>
    </source>
</evidence>
<sequence length="336" mass="36901">MAVTHGCLLASMSSTRITKMPHTVLNKMKVPYKLKQGQSRLFHQLPSGLNMEVIYQKGLQTKIPDENSEKLCNPPPPLVFIHGSFHAAWCFAEYWLPFFSQNGFDSYALSLLGQGESDAPAGSVAGSLQTHAADIADFVQKQTTLSPVLIGHSFGGLIVQYYIANLEKDSRGKLSGAVLVCSVPPTGNSGLVWRYLFSKPVAAFKVTMSLAAKAFQTSLPLCKETFFSEEMDDHLVLRYQELMKESSRMPLFDLRKLNASLPVASVPNPSTQVLVMGAADDFIVDAKGLEETGSFYGVRPVCVEGVAHDMMLDSSWEKGAERILSWIKSIDEKDLA</sequence>
<reference evidence="2" key="1">
    <citation type="journal article" date="2022" name="Mol. Ecol. Resour.">
        <title>The genomes of chicory, endive, great burdock and yacon provide insights into Asteraceae palaeo-polyploidization history and plant inulin production.</title>
        <authorList>
            <person name="Fan W."/>
            <person name="Wang S."/>
            <person name="Wang H."/>
            <person name="Wang A."/>
            <person name="Jiang F."/>
            <person name="Liu H."/>
            <person name="Zhao H."/>
            <person name="Xu D."/>
            <person name="Zhang Y."/>
        </authorList>
    </citation>
    <scope>NUCLEOTIDE SEQUENCE [LARGE SCALE GENOMIC DNA]</scope>
    <source>
        <strain evidence="2">cv. Niubang</strain>
    </source>
</reference>
<evidence type="ECO:0000313" key="1">
    <source>
        <dbReference type="EMBL" id="KAI3665544.1"/>
    </source>
</evidence>
<reference evidence="1 2" key="2">
    <citation type="journal article" date="2022" name="Mol. Ecol. Resour.">
        <title>The genomes of chicory, endive, great burdock and yacon provide insights into Asteraceae paleo-polyploidization history and plant inulin production.</title>
        <authorList>
            <person name="Fan W."/>
            <person name="Wang S."/>
            <person name="Wang H."/>
            <person name="Wang A."/>
            <person name="Jiang F."/>
            <person name="Liu H."/>
            <person name="Zhao H."/>
            <person name="Xu D."/>
            <person name="Zhang Y."/>
        </authorList>
    </citation>
    <scope>NUCLEOTIDE SEQUENCE [LARGE SCALE GENOMIC DNA]</scope>
    <source>
        <strain evidence="2">cv. Niubang</strain>
    </source>
</reference>